<evidence type="ECO:0000313" key="3">
    <source>
        <dbReference type="EMBL" id="MBK9981320.1"/>
    </source>
</evidence>
<dbReference type="SMART" id="SM00014">
    <property type="entry name" value="acidPPc"/>
    <property type="match status" value="1"/>
</dbReference>
<dbReference type="InterPro" id="IPR036938">
    <property type="entry name" value="PAP2/HPO_sf"/>
</dbReference>
<organism evidence="3 4">
    <name type="scientific">Candidatus Opimibacter skivensis</name>
    <dbReference type="NCBI Taxonomy" id="2982028"/>
    <lineage>
        <taxon>Bacteria</taxon>
        <taxon>Pseudomonadati</taxon>
        <taxon>Bacteroidota</taxon>
        <taxon>Saprospiria</taxon>
        <taxon>Saprospirales</taxon>
        <taxon>Saprospiraceae</taxon>
        <taxon>Candidatus Opimibacter</taxon>
    </lineage>
</organism>
<feature type="transmembrane region" description="Helical" evidence="1">
    <location>
        <begin position="35"/>
        <end position="51"/>
    </location>
</feature>
<evidence type="ECO:0000313" key="4">
    <source>
        <dbReference type="Proteomes" id="UP000808337"/>
    </source>
</evidence>
<feature type="transmembrane region" description="Helical" evidence="1">
    <location>
        <begin position="116"/>
        <end position="133"/>
    </location>
</feature>
<dbReference type="PANTHER" id="PTHR14969:SF13">
    <property type="entry name" value="AT30094P"/>
    <property type="match status" value="1"/>
</dbReference>
<feature type="domain" description="Phosphatidic acid phosphatase type 2/haloperoxidase" evidence="2">
    <location>
        <begin position="60"/>
        <end position="178"/>
    </location>
</feature>
<keyword evidence="1" id="KW-1133">Transmembrane helix</keyword>
<evidence type="ECO:0000259" key="2">
    <source>
        <dbReference type="SMART" id="SM00014"/>
    </source>
</evidence>
<gene>
    <name evidence="3" type="ORF">IPP15_02660</name>
</gene>
<dbReference type="Proteomes" id="UP000808337">
    <property type="component" value="Unassembled WGS sequence"/>
</dbReference>
<accession>A0A9D7ST74</accession>
<protein>
    <submittedName>
        <fullName evidence="3">Phosphatase PAP2 family protein</fullName>
    </submittedName>
</protein>
<dbReference type="SUPFAM" id="SSF48317">
    <property type="entry name" value="Acid phosphatase/Vanadium-dependent haloperoxidase"/>
    <property type="match status" value="1"/>
</dbReference>
<proteinExistence type="predicted"/>
<feature type="transmembrane region" description="Helical" evidence="1">
    <location>
        <begin position="163"/>
        <end position="181"/>
    </location>
</feature>
<evidence type="ECO:0000256" key="1">
    <source>
        <dbReference type="SAM" id="Phobius"/>
    </source>
</evidence>
<name>A0A9D7ST74_9BACT</name>
<dbReference type="Gene3D" id="1.20.144.10">
    <property type="entry name" value="Phosphatidic acid phosphatase type 2/haloperoxidase"/>
    <property type="match status" value="1"/>
</dbReference>
<dbReference type="InterPro" id="IPR000326">
    <property type="entry name" value="PAP2/HPO"/>
</dbReference>
<keyword evidence="1" id="KW-0812">Transmembrane</keyword>
<dbReference type="AlphaFoldDB" id="A0A9D7ST74"/>
<dbReference type="EMBL" id="JADKGY010000001">
    <property type="protein sequence ID" value="MBK9981320.1"/>
    <property type="molecule type" value="Genomic_DNA"/>
</dbReference>
<comment type="caution">
    <text evidence="3">The sequence shown here is derived from an EMBL/GenBank/DDBJ whole genome shotgun (WGS) entry which is preliminary data.</text>
</comment>
<dbReference type="PANTHER" id="PTHR14969">
    <property type="entry name" value="SPHINGOSINE-1-PHOSPHATE PHOSPHOHYDROLASE"/>
    <property type="match status" value="1"/>
</dbReference>
<reference evidence="3 4" key="1">
    <citation type="submission" date="2020-10" db="EMBL/GenBank/DDBJ databases">
        <title>Connecting structure to function with the recovery of over 1000 high-quality activated sludge metagenome-assembled genomes encoding full-length rRNA genes using long-read sequencing.</title>
        <authorList>
            <person name="Singleton C.M."/>
            <person name="Petriglieri F."/>
            <person name="Kristensen J.M."/>
            <person name="Kirkegaard R.H."/>
            <person name="Michaelsen T.Y."/>
            <person name="Andersen M.H."/>
            <person name="Karst S.M."/>
            <person name="Dueholm M.S."/>
            <person name="Nielsen P.H."/>
            <person name="Albertsen M."/>
        </authorList>
    </citation>
    <scope>NUCLEOTIDE SEQUENCE [LARGE SCALE GENOMIC DNA]</scope>
    <source>
        <strain evidence="3">Ribe_18-Q3-R11-54_MAXAC.273</strain>
    </source>
</reference>
<dbReference type="Pfam" id="PF01569">
    <property type="entry name" value="PAP2"/>
    <property type="match status" value="1"/>
</dbReference>
<keyword evidence="1" id="KW-0472">Membrane</keyword>
<feature type="transmembrane region" description="Helical" evidence="1">
    <location>
        <begin position="140"/>
        <end position="157"/>
    </location>
</feature>
<sequence length="194" mass="22521">MIETLLRWDTSLFHWINNDWSNALFDIIFPAVRNKFFWLPLYVLVFCWIMFNHHIRGALLIISCLGLSIFASDTISSKLIKDQVQRLRPCHVLYMDPPVIERVNCGSGYSFTSSHAANHFCFAAFFIAVFSHYMRRWKHWWWAWAALISIAQVYVGLHYPSDIIGGAIVGIIVGTSMGRFCHRYTPKSTEGDFH</sequence>